<dbReference type="EMBL" id="GGEC01091213">
    <property type="protein sequence ID" value="MBX71697.1"/>
    <property type="molecule type" value="Transcribed_RNA"/>
</dbReference>
<accession>A0A2P2QXL7</accession>
<dbReference type="AlphaFoldDB" id="A0A2P2QXL7"/>
<evidence type="ECO:0000313" key="1">
    <source>
        <dbReference type="EMBL" id="MBX71697.1"/>
    </source>
</evidence>
<reference evidence="1" key="1">
    <citation type="submission" date="2018-02" db="EMBL/GenBank/DDBJ databases">
        <title>Rhizophora mucronata_Transcriptome.</title>
        <authorList>
            <person name="Meera S.P."/>
            <person name="Sreeshan A."/>
            <person name="Augustine A."/>
        </authorList>
    </citation>
    <scope>NUCLEOTIDE SEQUENCE</scope>
    <source>
        <tissue evidence="1">Leaf</tissue>
    </source>
</reference>
<protein>
    <submittedName>
        <fullName evidence="1">Uncharacterized protein</fullName>
    </submittedName>
</protein>
<organism evidence="1">
    <name type="scientific">Rhizophora mucronata</name>
    <name type="common">Asiatic mangrove</name>
    <dbReference type="NCBI Taxonomy" id="61149"/>
    <lineage>
        <taxon>Eukaryota</taxon>
        <taxon>Viridiplantae</taxon>
        <taxon>Streptophyta</taxon>
        <taxon>Embryophyta</taxon>
        <taxon>Tracheophyta</taxon>
        <taxon>Spermatophyta</taxon>
        <taxon>Magnoliopsida</taxon>
        <taxon>eudicotyledons</taxon>
        <taxon>Gunneridae</taxon>
        <taxon>Pentapetalae</taxon>
        <taxon>rosids</taxon>
        <taxon>fabids</taxon>
        <taxon>Malpighiales</taxon>
        <taxon>Rhizophoraceae</taxon>
        <taxon>Rhizophora</taxon>
    </lineage>
</organism>
<proteinExistence type="predicted"/>
<name>A0A2P2QXL7_RHIMU</name>
<sequence length="29" mass="3440">MMQNKPCMKNVDKPIYNMMKKNSACLSYK</sequence>